<comment type="caution">
    <text evidence="1">The sequence shown here is derived from an EMBL/GenBank/DDBJ whole genome shotgun (WGS) entry which is preliminary data.</text>
</comment>
<dbReference type="PANTHER" id="PTHR38471:SF2">
    <property type="entry name" value="FOUR HELIX BUNDLE PROTEIN"/>
    <property type="match status" value="1"/>
</dbReference>
<dbReference type="RefSeq" id="WP_168976209.1">
    <property type="nucleotide sequence ID" value="NZ_CAMJCG010000149.1"/>
</dbReference>
<dbReference type="InterPro" id="IPR012657">
    <property type="entry name" value="23S_rRNA-intervening_sequence"/>
</dbReference>
<evidence type="ECO:0000313" key="1">
    <source>
        <dbReference type="EMBL" id="NMF00529.1"/>
    </source>
</evidence>
<dbReference type="PIRSF" id="PIRSF035652">
    <property type="entry name" value="CHP02436"/>
    <property type="match status" value="1"/>
</dbReference>
<dbReference type="Gene3D" id="1.20.1440.60">
    <property type="entry name" value="23S rRNA-intervening sequence"/>
    <property type="match status" value="1"/>
</dbReference>
<dbReference type="NCBIfam" id="TIGR02436">
    <property type="entry name" value="four helix bundle protein"/>
    <property type="match status" value="1"/>
</dbReference>
<sequence length="120" mass="13751">MYKQSLVYEKAFAFSVRIVKLYQYLCNDKKEYVLSKQILRSGTSIGANIREGLEGQSKRDFLAKLSIALKEAAETEYWLELLIATEVLESKLGISLLDDVKELLKMLNSIVRTTKQTLKK</sequence>
<gene>
    <name evidence="1" type="ORF">HF838_20100</name>
</gene>
<reference evidence="1 2" key="1">
    <citation type="submission" date="2020-04" db="EMBL/GenBank/DDBJ databases">
        <authorList>
            <person name="Hitch T.C.A."/>
            <person name="Wylensek D."/>
            <person name="Clavel T."/>
        </authorList>
    </citation>
    <scope>NUCLEOTIDE SEQUENCE [LARGE SCALE GENOMIC DNA]</scope>
    <source>
        <strain evidence="1 2">WB01_D5_05</strain>
    </source>
</reference>
<dbReference type="SUPFAM" id="SSF158446">
    <property type="entry name" value="IVS-encoded protein-like"/>
    <property type="match status" value="1"/>
</dbReference>
<dbReference type="Pfam" id="PF05635">
    <property type="entry name" value="23S_rRNA_IVP"/>
    <property type="match status" value="1"/>
</dbReference>
<accession>A0A848CZI4</accession>
<proteinExistence type="predicted"/>
<dbReference type="EMBL" id="JABAGO010000048">
    <property type="protein sequence ID" value="NMF00529.1"/>
    <property type="molecule type" value="Genomic_DNA"/>
</dbReference>
<dbReference type="PANTHER" id="PTHR38471">
    <property type="entry name" value="FOUR HELIX BUNDLE PROTEIN"/>
    <property type="match status" value="1"/>
</dbReference>
<dbReference type="InterPro" id="IPR036583">
    <property type="entry name" value="23S_rRNA_IVS_sf"/>
</dbReference>
<protein>
    <submittedName>
        <fullName evidence="1">Four helix bundle protein</fullName>
    </submittedName>
</protein>
<dbReference type="AlphaFoldDB" id="A0A848CZI4"/>
<evidence type="ECO:0000313" key="2">
    <source>
        <dbReference type="Proteomes" id="UP000561326"/>
    </source>
</evidence>
<name>A0A848CZI4_ANEAE</name>
<organism evidence="1 2">
    <name type="scientific">Aneurinibacillus aneurinilyticus</name>
    <name type="common">Bacillus aneurinolyticus</name>
    <dbReference type="NCBI Taxonomy" id="1391"/>
    <lineage>
        <taxon>Bacteria</taxon>
        <taxon>Bacillati</taxon>
        <taxon>Bacillota</taxon>
        <taxon>Bacilli</taxon>
        <taxon>Bacillales</taxon>
        <taxon>Paenibacillaceae</taxon>
        <taxon>Aneurinibacillus group</taxon>
        <taxon>Aneurinibacillus</taxon>
    </lineage>
</organism>
<dbReference type="Proteomes" id="UP000561326">
    <property type="component" value="Unassembled WGS sequence"/>
</dbReference>